<sequence length="184" mass="20191">MMTLPKYPQKQTGFAAIEMTLVTPVFILLIAGAVELTQIIQADHIIISISREGGNIVSRSSTETPQKIMDTIAITAGPLDLNSDGAIYITSVTGKQNELPYVSSQYKWNQAGFNKSSDIWSNCGDWEADGACDISQANPPTLNNFSLNLDDGESVYVVEVFYDYTPLFNLVLDANFTLSDVTYM</sequence>
<comment type="caution">
    <text evidence="3">The sequence shown here is derived from an EMBL/GenBank/DDBJ whole genome shotgun (WGS) entry which is preliminary data.</text>
</comment>
<evidence type="ECO:0000259" key="2">
    <source>
        <dbReference type="Pfam" id="PF07811"/>
    </source>
</evidence>
<dbReference type="InterPro" id="IPR012495">
    <property type="entry name" value="TadE-like_dom"/>
</dbReference>
<reference evidence="3 4" key="1">
    <citation type="submission" date="2024-06" db="EMBL/GenBank/DDBJ databases">
        <authorList>
            <person name="Steensen K."/>
            <person name="Seneca J."/>
            <person name="Bartlau N."/>
            <person name="Yu A.X."/>
            <person name="Polz M.F."/>
        </authorList>
    </citation>
    <scope>NUCLEOTIDE SEQUENCE [LARGE SCALE GENOMIC DNA]</scope>
    <source>
        <strain evidence="3 4">FF146</strain>
    </source>
</reference>
<dbReference type="RefSeq" id="WP_371729703.1">
    <property type="nucleotide sequence ID" value="NZ_JBGOOT010000002.1"/>
</dbReference>
<gene>
    <name evidence="3" type="ORF">ACED38_03655</name>
</gene>
<feature type="domain" description="TadE-like" evidence="2">
    <location>
        <begin position="13"/>
        <end position="53"/>
    </location>
</feature>
<dbReference type="Proteomes" id="UP001569153">
    <property type="component" value="Unassembled WGS sequence"/>
</dbReference>
<accession>A0ABV4M2M6</accession>
<keyword evidence="4" id="KW-1185">Reference proteome</keyword>
<protein>
    <submittedName>
        <fullName evidence="3">TadE/TadG family type IV pilus assembly protein</fullName>
    </submittedName>
</protein>
<organism evidence="3 4">
    <name type="scientific">Vibrio cortegadensis</name>
    <dbReference type="NCBI Taxonomy" id="1328770"/>
    <lineage>
        <taxon>Bacteria</taxon>
        <taxon>Pseudomonadati</taxon>
        <taxon>Pseudomonadota</taxon>
        <taxon>Gammaproteobacteria</taxon>
        <taxon>Vibrionales</taxon>
        <taxon>Vibrionaceae</taxon>
        <taxon>Vibrio</taxon>
    </lineage>
</organism>
<dbReference type="Pfam" id="PF07811">
    <property type="entry name" value="TadE"/>
    <property type="match status" value="1"/>
</dbReference>
<dbReference type="EMBL" id="JBGOOT010000002">
    <property type="protein sequence ID" value="MEZ8193979.1"/>
    <property type="molecule type" value="Genomic_DNA"/>
</dbReference>
<evidence type="ECO:0000313" key="3">
    <source>
        <dbReference type="EMBL" id="MEZ8193979.1"/>
    </source>
</evidence>
<keyword evidence="1" id="KW-0472">Membrane</keyword>
<proteinExistence type="predicted"/>
<feature type="transmembrane region" description="Helical" evidence="1">
    <location>
        <begin position="12"/>
        <end position="34"/>
    </location>
</feature>
<keyword evidence="1" id="KW-1133">Transmembrane helix</keyword>
<evidence type="ECO:0000313" key="4">
    <source>
        <dbReference type="Proteomes" id="UP001569153"/>
    </source>
</evidence>
<name>A0ABV4M2M6_9VIBR</name>
<keyword evidence="1" id="KW-0812">Transmembrane</keyword>
<evidence type="ECO:0000256" key="1">
    <source>
        <dbReference type="SAM" id="Phobius"/>
    </source>
</evidence>